<reference evidence="2 3" key="1">
    <citation type="submission" date="2020-01" db="EMBL/GenBank/DDBJ databases">
        <title>Insect and environment-associated Actinomycetes.</title>
        <authorList>
            <person name="Currrie C."/>
            <person name="Chevrette M."/>
            <person name="Carlson C."/>
            <person name="Stubbendieck R."/>
            <person name="Wendt-Pienkowski E."/>
        </authorList>
    </citation>
    <scope>NUCLEOTIDE SEQUENCE [LARGE SCALE GENOMIC DNA]</scope>
    <source>
        <strain evidence="2 3">SID14163</strain>
    </source>
</reference>
<dbReference type="Proteomes" id="UP000470446">
    <property type="component" value="Unassembled WGS sequence"/>
</dbReference>
<evidence type="ECO:0000313" key="3">
    <source>
        <dbReference type="Proteomes" id="UP000470446"/>
    </source>
</evidence>
<organism evidence="2 3">
    <name type="scientific">Streptomyces coelicoflavus</name>
    <dbReference type="NCBI Taxonomy" id="285562"/>
    <lineage>
        <taxon>Bacteria</taxon>
        <taxon>Bacillati</taxon>
        <taxon>Actinomycetota</taxon>
        <taxon>Actinomycetes</taxon>
        <taxon>Kitasatosporales</taxon>
        <taxon>Streptomycetaceae</taxon>
        <taxon>Streptomyces</taxon>
    </lineage>
</organism>
<dbReference type="EMBL" id="JAAGMA010000421">
    <property type="protein sequence ID" value="NEB10298.1"/>
    <property type="molecule type" value="Genomic_DNA"/>
</dbReference>
<accession>A0A7K3PM43</accession>
<dbReference type="RefSeq" id="WP_164245701.1">
    <property type="nucleotide sequence ID" value="NZ_JAAGMA010000421.1"/>
</dbReference>
<dbReference type="AlphaFoldDB" id="A0A7K3PM43"/>
<proteinExistence type="predicted"/>
<evidence type="ECO:0000313" key="1">
    <source>
        <dbReference type="EMBL" id="NEB10298.1"/>
    </source>
</evidence>
<comment type="caution">
    <text evidence="2">The sequence shown here is derived from an EMBL/GenBank/DDBJ whole genome shotgun (WGS) entry which is preliminary data.</text>
</comment>
<gene>
    <name evidence="1" type="ORF">G3I32_15770</name>
    <name evidence="2" type="ORF">G3I32_19620</name>
</gene>
<evidence type="ECO:0000313" key="2">
    <source>
        <dbReference type="EMBL" id="NEB11022.1"/>
    </source>
</evidence>
<sequence length="202" mass="21190">MTAQKSSTVTWSPVRFFLEKRPTAVAMSRSKPSRPRASGAFGCQVQGQLPAHVVAVDVVAQGVEALLQREGNELGRHEVVLVDHVHRSTIVQGPARPQQFAQESAAPAGASAGDHLLELHLRRGLLDPRITSQRVHDHGGSGGVDGHRAHDHVAAAAMELITVIARLVDGDPSAGAGTVVGRCLAVVAAEVRSEQPVPAFGA</sequence>
<dbReference type="EMBL" id="JAAGMA010000525">
    <property type="protein sequence ID" value="NEB11022.1"/>
    <property type="molecule type" value="Genomic_DNA"/>
</dbReference>
<name>A0A7K3PM43_9ACTN</name>
<protein>
    <submittedName>
        <fullName evidence="2">Uncharacterized protein</fullName>
    </submittedName>
</protein>